<name>A0A369JVZ9_HYPMA</name>
<gene>
    <name evidence="2" type="ORF">Hypma_007741</name>
</gene>
<evidence type="ECO:0000313" key="3">
    <source>
        <dbReference type="Proteomes" id="UP000076154"/>
    </source>
</evidence>
<comment type="caution">
    <text evidence="2">The sequence shown here is derived from an EMBL/GenBank/DDBJ whole genome shotgun (WGS) entry which is preliminary data.</text>
</comment>
<evidence type="ECO:0000256" key="1">
    <source>
        <dbReference type="SAM" id="Phobius"/>
    </source>
</evidence>
<dbReference type="EMBL" id="LUEZ02000041">
    <property type="protein sequence ID" value="RDB25410.1"/>
    <property type="molecule type" value="Genomic_DNA"/>
</dbReference>
<feature type="transmembrane region" description="Helical" evidence="1">
    <location>
        <begin position="253"/>
        <end position="277"/>
    </location>
</feature>
<accession>A0A369JVZ9</accession>
<protein>
    <submittedName>
        <fullName evidence="2">Uncharacterized protein</fullName>
    </submittedName>
</protein>
<dbReference type="InParanoid" id="A0A369JVZ9"/>
<feature type="transmembrane region" description="Helical" evidence="1">
    <location>
        <begin position="20"/>
        <end position="42"/>
    </location>
</feature>
<keyword evidence="3" id="KW-1185">Reference proteome</keyword>
<dbReference type="AlphaFoldDB" id="A0A369JVZ9"/>
<proteinExistence type="predicted"/>
<organism evidence="2 3">
    <name type="scientific">Hypsizygus marmoreus</name>
    <name type="common">White beech mushroom</name>
    <name type="synonym">Agaricus marmoreus</name>
    <dbReference type="NCBI Taxonomy" id="39966"/>
    <lineage>
        <taxon>Eukaryota</taxon>
        <taxon>Fungi</taxon>
        <taxon>Dikarya</taxon>
        <taxon>Basidiomycota</taxon>
        <taxon>Agaricomycotina</taxon>
        <taxon>Agaricomycetes</taxon>
        <taxon>Agaricomycetidae</taxon>
        <taxon>Agaricales</taxon>
        <taxon>Tricholomatineae</taxon>
        <taxon>Lyophyllaceae</taxon>
        <taxon>Hypsizygus</taxon>
    </lineage>
</organism>
<feature type="transmembrane region" description="Helical" evidence="1">
    <location>
        <begin position="174"/>
        <end position="195"/>
    </location>
</feature>
<keyword evidence="1" id="KW-1133">Transmembrane helix</keyword>
<dbReference type="Proteomes" id="UP000076154">
    <property type="component" value="Unassembled WGS sequence"/>
</dbReference>
<keyword evidence="1" id="KW-0472">Membrane</keyword>
<sequence>MDDVDRLLDASIDDPSKTYSFVRTVLFSACLLWLVSVFRLNLEPSFRFLRSDTSVTTSAKLNTNIYVLHHCAAEKLEIRLEECFISICTIFEQQSNLIRCGEISRVVKVISFQDPMARPVIGATKVVVTLPSDPADRHLPAGHLPSRWWIGRRYPIHVFSESDGLSLLFESDDLSFVFLALVASSSFGWLCAGIARHSFILNPSLGQPLLLAAMPTLCYELESAMTSGTLTAGLKVCCYRRFLRMRNYGSWRIAYGMFTAYHCQLMIFTSFLLSGLYQDSNGRPRWLDVCPPVDPPWAAPAIVRDAANEVDSGELAICFGDMHLSYVSVEDGRPSSDMFCSSSTLDLSLIPSS</sequence>
<reference evidence="2" key="1">
    <citation type="submission" date="2018-04" db="EMBL/GenBank/DDBJ databases">
        <title>Whole genome sequencing of Hypsizygus marmoreus.</title>
        <authorList>
            <person name="Choi I.-G."/>
            <person name="Min B."/>
            <person name="Kim J.-G."/>
            <person name="Kim S."/>
            <person name="Oh Y.-L."/>
            <person name="Kong W.-S."/>
            <person name="Park H."/>
            <person name="Jeong J."/>
            <person name="Song E.-S."/>
        </authorList>
    </citation>
    <scope>NUCLEOTIDE SEQUENCE [LARGE SCALE GENOMIC DNA]</scope>
    <source>
        <strain evidence="2">51987-8</strain>
    </source>
</reference>
<evidence type="ECO:0000313" key="2">
    <source>
        <dbReference type="EMBL" id="RDB25410.1"/>
    </source>
</evidence>
<keyword evidence="1" id="KW-0812">Transmembrane</keyword>